<protein>
    <submittedName>
        <fullName evidence="1">Uncharacterized protein</fullName>
    </submittedName>
</protein>
<gene>
    <name evidence="1" type="ORF">LX70_04039</name>
</gene>
<name>A0A2S8RWH9_9RHOB</name>
<organism evidence="1 2">
    <name type="scientific">Albidovulum denitrificans</name>
    <dbReference type="NCBI Taxonomy" id="404881"/>
    <lineage>
        <taxon>Bacteria</taxon>
        <taxon>Pseudomonadati</taxon>
        <taxon>Pseudomonadota</taxon>
        <taxon>Alphaproteobacteria</taxon>
        <taxon>Rhodobacterales</taxon>
        <taxon>Paracoccaceae</taxon>
        <taxon>Albidovulum</taxon>
    </lineage>
</organism>
<comment type="caution">
    <text evidence="1">The sequence shown here is derived from an EMBL/GenBank/DDBJ whole genome shotgun (WGS) entry which is preliminary data.</text>
</comment>
<keyword evidence="2" id="KW-1185">Reference proteome</keyword>
<accession>A0A2S8RWH9</accession>
<dbReference type="EMBL" id="PVEP01000016">
    <property type="protein sequence ID" value="PQV52847.1"/>
    <property type="molecule type" value="Genomic_DNA"/>
</dbReference>
<evidence type="ECO:0000313" key="1">
    <source>
        <dbReference type="EMBL" id="PQV52847.1"/>
    </source>
</evidence>
<evidence type="ECO:0000313" key="2">
    <source>
        <dbReference type="Proteomes" id="UP000238338"/>
    </source>
</evidence>
<proteinExistence type="predicted"/>
<dbReference type="AlphaFoldDB" id="A0A2S8RWH9"/>
<reference evidence="1 2" key="1">
    <citation type="submission" date="2018-02" db="EMBL/GenBank/DDBJ databases">
        <title>Genomic Encyclopedia of Archaeal and Bacterial Type Strains, Phase II (KMG-II): from individual species to whole genera.</title>
        <authorList>
            <person name="Goeker M."/>
        </authorList>
    </citation>
    <scope>NUCLEOTIDE SEQUENCE [LARGE SCALE GENOMIC DNA]</scope>
    <source>
        <strain evidence="1 2">DSM 18921</strain>
    </source>
</reference>
<sequence>MVSVGMSEQADILTDDPIALKAMIATLQAENARMSATLQARPHRPERAYLYILRNVCGTAQVLGARRYIMTFSAVNL</sequence>
<dbReference type="Proteomes" id="UP000238338">
    <property type="component" value="Unassembled WGS sequence"/>
</dbReference>